<dbReference type="RefSeq" id="WP_149232275.1">
    <property type="nucleotide sequence ID" value="NZ_JALJXJ010000007.1"/>
</dbReference>
<evidence type="ECO:0000256" key="5">
    <source>
        <dbReference type="ARBA" id="ARBA00093199"/>
    </source>
</evidence>
<dbReference type="EMBL" id="VTTN01000006">
    <property type="protein sequence ID" value="KAA0595335.1"/>
    <property type="molecule type" value="Genomic_DNA"/>
</dbReference>
<dbReference type="Proteomes" id="UP000324927">
    <property type="component" value="Unassembled WGS sequence"/>
</dbReference>
<dbReference type="GO" id="GO:0047661">
    <property type="term" value="F:amino-acid racemase activity"/>
    <property type="evidence" value="ECO:0007669"/>
    <property type="project" value="InterPro"/>
</dbReference>
<name>A0A5A9GND5_AZOLI</name>
<dbReference type="OrthoDB" id="9791723at2"/>
<dbReference type="GO" id="GO:0036348">
    <property type="term" value="F:hydantoin racemase activity"/>
    <property type="evidence" value="ECO:0007669"/>
    <property type="project" value="UniProtKB-EC"/>
</dbReference>
<dbReference type="AlphaFoldDB" id="A0A5A9GND5"/>
<dbReference type="InterPro" id="IPR052186">
    <property type="entry name" value="Hydantoin_racemase-like"/>
</dbReference>
<evidence type="ECO:0000256" key="6">
    <source>
        <dbReference type="ARBA" id="ARBA00093234"/>
    </source>
</evidence>
<dbReference type="EC" id="5.1.99.5" evidence="3"/>
<evidence type="ECO:0000256" key="1">
    <source>
        <dbReference type="ARBA" id="ARBA00038414"/>
    </source>
</evidence>
<dbReference type="Pfam" id="PF01177">
    <property type="entry name" value="Asp_Glu_race"/>
    <property type="match status" value="1"/>
</dbReference>
<dbReference type="FunFam" id="3.40.50.12500:FF:000001">
    <property type="entry name" value="Putative hydantoin racemase"/>
    <property type="match status" value="1"/>
</dbReference>
<accession>A0A5A9GND5</accession>
<comment type="catalytic activity">
    <reaction evidence="6">
        <text>D-5-isobutylhydantoin = L-5-isobutylhydantoin</text>
        <dbReference type="Rhea" id="RHEA:84231"/>
        <dbReference type="ChEBI" id="CHEBI:233609"/>
        <dbReference type="ChEBI" id="CHEBI:233610"/>
    </reaction>
</comment>
<evidence type="ECO:0000256" key="2">
    <source>
        <dbReference type="ARBA" id="ARBA00051635"/>
    </source>
</evidence>
<evidence type="ECO:0000313" key="8">
    <source>
        <dbReference type="Proteomes" id="UP000324927"/>
    </source>
</evidence>
<proteinExistence type="inferred from homology"/>
<dbReference type="InterPro" id="IPR053714">
    <property type="entry name" value="Iso_Racemase_Enz_sf"/>
</dbReference>
<protein>
    <recommendedName>
        <fullName evidence="4">Hydantoin racemase</fullName>
        <ecNumber evidence="3">5.1.99.5</ecNumber>
    </recommendedName>
</protein>
<dbReference type="Gene3D" id="3.40.50.12500">
    <property type="match status" value="1"/>
</dbReference>
<gene>
    <name evidence="7" type="ORF">FZ942_17055</name>
</gene>
<evidence type="ECO:0000256" key="3">
    <source>
        <dbReference type="ARBA" id="ARBA00066406"/>
    </source>
</evidence>
<keyword evidence="8" id="KW-1185">Reference proteome</keyword>
<comment type="catalytic activity">
    <reaction evidence="5">
        <text>D-5-benzylhydantoin = L-5-benzylhydantoin</text>
        <dbReference type="Rhea" id="RHEA:83991"/>
        <dbReference type="ChEBI" id="CHEBI:176864"/>
        <dbReference type="ChEBI" id="CHEBI:233540"/>
    </reaction>
</comment>
<comment type="similarity">
    <text evidence="1">Belongs to the HyuE racemase family.</text>
</comment>
<evidence type="ECO:0000313" key="7">
    <source>
        <dbReference type="EMBL" id="KAA0595335.1"/>
    </source>
</evidence>
<reference evidence="7 8" key="1">
    <citation type="submission" date="2019-08" db="EMBL/GenBank/DDBJ databases">
        <authorList>
            <person name="Grouzdev D."/>
            <person name="Tikhonova E."/>
            <person name="Kravchenko I."/>
        </authorList>
    </citation>
    <scope>NUCLEOTIDE SEQUENCE [LARGE SCALE GENOMIC DNA]</scope>
    <source>
        <strain evidence="7 8">59b</strain>
    </source>
</reference>
<evidence type="ECO:0000256" key="4">
    <source>
        <dbReference type="ARBA" id="ARBA00067972"/>
    </source>
</evidence>
<dbReference type="PANTHER" id="PTHR28047">
    <property type="entry name" value="PROTEIN DCG1"/>
    <property type="match status" value="1"/>
</dbReference>
<comment type="catalytic activity">
    <reaction evidence="2">
        <text>a D-5-monosubstituted hydantoin = a L-5-monosubstituted hydantoin</text>
        <dbReference type="Rhea" id="RHEA:46624"/>
        <dbReference type="ChEBI" id="CHEBI:86339"/>
        <dbReference type="ChEBI" id="CHEBI:86340"/>
        <dbReference type="EC" id="5.1.99.5"/>
    </reaction>
</comment>
<sequence>MRILVVNPNSTASMTVRIGAAARTVAAPGTEIVATNPPTGPASIEGYYDEALAVPGMLAVIDRHQRESELAGTVIACFDDVGLDAARSLATAPVVGICEAAMQTAGLLGGRFSVVTTLARSVPALERLAQRYGMAGRCTIRAAGVPVLALEDPASGAVGRVRAEIRRAVEQDGAETIVLGCAGMADLARSLSEEMGLPVVDGVTAAVKLVEGLAALGLRTSKVGGYAPPLPKAR</sequence>
<dbReference type="InterPro" id="IPR015942">
    <property type="entry name" value="Asp/Glu/hydantoin_racemase"/>
</dbReference>
<dbReference type="PANTHER" id="PTHR28047:SF5">
    <property type="entry name" value="PROTEIN DCG1"/>
    <property type="match status" value="1"/>
</dbReference>
<comment type="caution">
    <text evidence="7">The sequence shown here is derived from an EMBL/GenBank/DDBJ whole genome shotgun (WGS) entry which is preliminary data.</text>
</comment>
<organism evidence="7 8">
    <name type="scientific">Azospirillum lipoferum</name>
    <dbReference type="NCBI Taxonomy" id="193"/>
    <lineage>
        <taxon>Bacteria</taxon>
        <taxon>Pseudomonadati</taxon>
        <taxon>Pseudomonadota</taxon>
        <taxon>Alphaproteobacteria</taxon>
        <taxon>Rhodospirillales</taxon>
        <taxon>Azospirillaceae</taxon>
        <taxon>Azospirillum</taxon>
    </lineage>
</organism>